<comment type="similarity">
    <text evidence="1 11">Belongs to the TRAFAC class translation factor GTPase superfamily. Classic translation factor GTPase family. LepA subfamily.</text>
</comment>
<dbReference type="Pfam" id="PF03144">
    <property type="entry name" value="GTP_EFTU_D2"/>
    <property type="match status" value="1"/>
</dbReference>
<dbReference type="FunFam" id="3.40.50.300:FF:000078">
    <property type="entry name" value="Elongation factor 4"/>
    <property type="match status" value="1"/>
</dbReference>
<keyword evidence="2 11" id="KW-1003">Cell membrane</keyword>
<dbReference type="GO" id="GO:0005886">
    <property type="term" value="C:plasma membrane"/>
    <property type="evidence" value="ECO:0007669"/>
    <property type="project" value="UniProtKB-SubCell"/>
</dbReference>
<proteinExistence type="inferred from homology"/>
<feature type="domain" description="Tr-type G" evidence="12">
    <location>
        <begin position="2"/>
        <end position="183"/>
    </location>
</feature>
<dbReference type="NCBIfam" id="TIGR00231">
    <property type="entry name" value="small_GTP"/>
    <property type="match status" value="1"/>
</dbReference>
<dbReference type="InterPro" id="IPR035647">
    <property type="entry name" value="EFG_III/V"/>
</dbReference>
<evidence type="ECO:0000256" key="6">
    <source>
        <dbReference type="ARBA" id="ARBA00023134"/>
    </source>
</evidence>
<dbReference type="Pfam" id="PF06421">
    <property type="entry name" value="LepA_C"/>
    <property type="match status" value="1"/>
</dbReference>
<dbReference type="InterPro" id="IPR000795">
    <property type="entry name" value="T_Tr_GTP-bd_dom"/>
</dbReference>
<dbReference type="Pfam" id="PF00009">
    <property type="entry name" value="GTP_EFTU"/>
    <property type="match status" value="1"/>
</dbReference>
<dbReference type="GO" id="GO:0003746">
    <property type="term" value="F:translation elongation factor activity"/>
    <property type="evidence" value="ECO:0007669"/>
    <property type="project" value="UniProtKB-UniRule"/>
</dbReference>
<dbReference type="SUPFAM" id="SSF50447">
    <property type="entry name" value="Translation proteins"/>
    <property type="match status" value="1"/>
</dbReference>
<dbReference type="FunFam" id="3.30.70.870:FF:000004">
    <property type="entry name" value="Translation factor GUF1, mitochondrial"/>
    <property type="match status" value="1"/>
</dbReference>
<dbReference type="InterPro" id="IPR027417">
    <property type="entry name" value="P-loop_NTPase"/>
</dbReference>
<dbReference type="InterPro" id="IPR013842">
    <property type="entry name" value="LepA_CTD"/>
</dbReference>
<dbReference type="InterPro" id="IPR006297">
    <property type="entry name" value="EF-4"/>
</dbReference>
<dbReference type="InterPro" id="IPR005225">
    <property type="entry name" value="Small_GTP-bd"/>
</dbReference>
<keyword evidence="14" id="KW-1185">Reference proteome</keyword>
<dbReference type="SUPFAM" id="SSF54980">
    <property type="entry name" value="EF-G C-terminal domain-like"/>
    <property type="match status" value="2"/>
</dbReference>
<dbReference type="InterPro" id="IPR004161">
    <property type="entry name" value="EFTu-like_2"/>
</dbReference>
<dbReference type="CDD" id="cd03699">
    <property type="entry name" value="EF4_II"/>
    <property type="match status" value="1"/>
</dbReference>
<dbReference type="Gene3D" id="2.40.30.10">
    <property type="entry name" value="Translation factors"/>
    <property type="match status" value="1"/>
</dbReference>
<keyword evidence="13" id="KW-0251">Elongation factor</keyword>
<evidence type="ECO:0000256" key="9">
    <source>
        <dbReference type="ARBA" id="ARBA00057626"/>
    </source>
</evidence>
<dbReference type="Pfam" id="PF00679">
    <property type="entry name" value="EFG_C"/>
    <property type="match status" value="1"/>
</dbReference>
<accession>A0A1E5TE85</accession>
<dbReference type="PANTHER" id="PTHR43512">
    <property type="entry name" value="TRANSLATION FACTOR GUF1-RELATED"/>
    <property type="match status" value="1"/>
</dbReference>
<evidence type="ECO:0000256" key="4">
    <source>
        <dbReference type="ARBA" id="ARBA00022801"/>
    </source>
</evidence>
<evidence type="ECO:0000256" key="7">
    <source>
        <dbReference type="ARBA" id="ARBA00023136"/>
    </source>
</evidence>
<dbReference type="Gene3D" id="3.30.70.240">
    <property type="match status" value="1"/>
</dbReference>
<dbReference type="InterPro" id="IPR035654">
    <property type="entry name" value="LepA_IV"/>
</dbReference>
<reference evidence="13 14" key="1">
    <citation type="submission" date="2016-05" db="EMBL/GenBank/DDBJ databases">
        <title>Draft Genome Sequence of Algibacter sp. Strain SK-16 Isolated from the Surface Water of Aburatsubo Inlet.</title>
        <authorList>
            <person name="Wong S.-K."/>
            <person name="Yoshizawa S."/>
            <person name="Nakajima Y."/>
            <person name="Ogura Y."/>
            <person name="Tetsuya H."/>
            <person name="Hamasaki K."/>
        </authorList>
    </citation>
    <scope>NUCLEOTIDE SEQUENCE [LARGE SCALE GENOMIC DNA]</scope>
    <source>
        <strain evidence="13 14">SK-16</strain>
    </source>
</reference>
<protein>
    <recommendedName>
        <fullName evidence="11">Elongation factor 4</fullName>
        <shortName evidence="11">EF-4</shortName>
        <ecNumber evidence="11">3.6.5.n1</ecNumber>
    </recommendedName>
    <alternativeName>
        <fullName evidence="11">Ribosomal back-translocase LepA</fullName>
    </alternativeName>
</protein>
<dbReference type="HAMAP" id="MF_00071">
    <property type="entry name" value="LepA"/>
    <property type="match status" value="1"/>
</dbReference>
<keyword evidence="4 11" id="KW-0378">Hydrolase</keyword>
<dbReference type="GO" id="GO:0003924">
    <property type="term" value="F:GTPase activity"/>
    <property type="evidence" value="ECO:0007669"/>
    <property type="project" value="UniProtKB-UniRule"/>
</dbReference>
<dbReference type="PANTHER" id="PTHR43512:SF4">
    <property type="entry name" value="TRANSLATION FACTOR GUF1 HOMOLOG, CHLOROPLASTIC"/>
    <property type="match status" value="1"/>
</dbReference>
<keyword evidence="7 11" id="KW-0472">Membrane</keyword>
<feature type="binding site" evidence="11">
    <location>
        <begin position="130"/>
        <end position="133"/>
    </location>
    <ligand>
        <name>GTP</name>
        <dbReference type="ChEBI" id="CHEBI:37565"/>
    </ligand>
</feature>
<evidence type="ECO:0000259" key="12">
    <source>
        <dbReference type="PROSITE" id="PS51722"/>
    </source>
</evidence>
<dbReference type="InterPro" id="IPR000640">
    <property type="entry name" value="EFG_V-like"/>
</dbReference>
<evidence type="ECO:0000256" key="10">
    <source>
        <dbReference type="ARBA" id="ARBA00061052"/>
    </source>
</evidence>
<dbReference type="GO" id="GO:0043022">
    <property type="term" value="F:ribosome binding"/>
    <property type="evidence" value="ECO:0007669"/>
    <property type="project" value="UniProtKB-UniRule"/>
</dbReference>
<dbReference type="FunFam" id="3.30.70.240:FF:000007">
    <property type="entry name" value="Translation factor GUF1, mitochondrial"/>
    <property type="match status" value="1"/>
</dbReference>
<evidence type="ECO:0000256" key="5">
    <source>
        <dbReference type="ARBA" id="ARBA00022917"/>
    </source>
</evidence>
<keyword evidence="3 11" id="KW-0547">Nucleotide-binding</keyword>
<dbReference type="RefSeq" id="WP_069829119.1">
    <property type="nucleotide sequence ID" value="NZ_MDJD01000007.1"/>
</dbReference>
<gene>
    <name evidence="11" type="primary">lepA</name>
    <name evidence="13" type="ORF">A8C32_13370</name>
</gene>
<dbReference type="InterPro" id="IPR038363">
    <property type="entry name" value="LepA_C_sf"/>
</dbReference>
<dbReference type="GO" id="GO:0045727">
    <property type="term" value="P:positive regulation of translation"/>
    <property type="evidence" value="ECO:0007669"/>
    <property type="project" value="UniProtKB-UniRule"/>
</dbReference>
<dbReference type="EMBL" id="MDJD01000007">
    <property type="protein sequence ID" value="OEK09685.1"/>
    <property type="molecule type" value="Genomic_DNA"/>
</dbReference>
<evidence type="ECO:0000313" key="13">
    <source>
        <dbReference type="EMBL" id="OEK09685.1"/>
    </source>
</evidence>
<evidence type="ECO:0000313" key="14">
    <source>
        <dbReference type="Proteomes" id="UP000095713"/>
    </source>
</evidence>
<dbReference type="FunFam" id="2.40.30.10:FF:000015">
    <property type="entry name" value="Translation factor GUF1, mitochondrial"/>
    <property type="match status" value="1"/>
</dbReference>
<comment type="subcellular location">
    <subcellularLocation>
        <location evidence="11">Cell membrane</location>
        <topology evidence="11">Peripheral membrane protein</topology>
        <orientation evidence="11">Cytoplasmic side</orientation>
    </subcellularLocation>
</comment>
<keyword evidence="6 11" id="KW-0342">GTP-binding</keyword>
<dbReference type="Gene3D" id="3.30.70.2570">
    <property type="entry name" value="Elongation factor 4, C-terminal domain"/>
    <property type="match status" value="1"/>
</dbReference>
<organism evidence="13 14">
    <name type="scientific">Flavivirga aquatica</name>
    <dbReference type="NCBI Taxonomy" id="1849968"/>
    <lineage>
        <taxon>Bacteria</taxon>
        <taxon>Pseudomonadati</taxon>
        <taxon>Bacteroidota</taxon>
        <taxon>Flavobacteriia</taxon>
        <taxon>Flavobacteriales</taxon>
        <taxon>Flavobacteriaceae</taxon>
        <taxon>Flavivirga</taxon>
    </lineage>
</organism>
<sequence length="598" mass="66898">MKHIRNFCIIAHIDHGKSTLADRLLDYTGSVTEREKQDQLLDSMDLERERGITIKSHAIQMEYIYKGEEYVLNLIDTPGHVDFSYEVSRSIAACEGALLIVDAAQSIQAQTISNLYLALENDLEIIPVLNKVDLPSANPEEVTDDIVDLLGCDPEEVIHASGKTGFGVDDILAAIIERVPAPEGDPDAPLQALIFDSVYNTFRGIETYFRVFNGEIKKGQKIKFVATDKEYFADEVGTLKLEQVAKKTVKTGDVGYLITGIKTAKEVKVGDTITDFANPTTNIVEGFEDVKPMVFAGIYPVDTEDYEELRNSMEKLQLNDASLVFAPESSAALGFGFRCGFLGMLHMEIIQERLEREFDMTVITTVPNVSYHAYTNKNPDDSFIVNNPSDLPDPSTINRVEEPFIKATIITKADFVGNVMSLCIEKRGLIINQTYLTPERVELTFEMPLAEIVFDFYDRLKTVSKGYASFDYSPIGMKVSKLVRLDILLNAQPVDALSALIHADNAQTIGRKMCEKLRELIPRQQFDIPIQAAIGAKIISRETIKALRKDVTAKCYGGDISRKRKLLEKQKKGKKRMRQVGNVEIPQQAFMAVLKLND</sequence>
<comment type="caution">
    <text evidence="13">The sequence shown here is derived from an EMBL/GenBank/DDBJ whole genome shotgun (WGS) entry which is preliminary data.</text>
</comment>
<dbReference type="NCBIfam" id="TIGR01393">
    <property type="entry name" value="lepA"/>
    <property type="match status" value="1"/>
</dbReference>
<comment type="catalytic activity">
    <reaction evidence="8 11">
        <text>GTP + H2O = GDP + phosphate + H(+)</text>
        <dbReference type="Rhea" id="RHEA:19669"/>
        <dbReference type="ChEBI" id="CHEBI:15377"/>
        <dbReference type="ChEBI" id="CHEBI:15378"/>
        <dbReference type="ChEBI" id="CHEBI:37565"/>
        <dbReference type="ChEBI" id="CHEBI:43474"/>
        <dbReference type="ChEBI" id="CHEBI:58189"/>
        <dbReference type="EC" id="3.6.5.n1"/>
    </reaction>
</comment>
<evidence type="ECO:0000256" key="3">
    <source>
        <dbReference type="ARBA" id="ARBA00022741"/>
    </source>
</evidence>
<dbReference type="CDD" id="cd16260">
    <property type="entry name" value="EF4_III"/>
    <property type="match status" value="1"/>
</dbReference>
<dbReference type="FunFam" id="3.30.70.2570:FF:000001">
    <property type="entry name" value="Translation factor GUF1, mitochondrial"/>
    <property type="match status" value="1"/>
</dbReference>
<feature type="binding site" evidence="11">
    <location>
        <begin position="14"/>
        <end position="19"/>
    </location>
    <ligand>
        <name>GTP</name>
        <dbReference type="ChEBI" id="CHEBI:37565"/>
    </ligand>
</feature>
<comment type="similarity">
    <text evidence="10">Belongs to the GTP-binding elongation factor family. LepA subfamily.</text>
</comment>
<dbReference type="OrthoDB" id="9801591at2"/>
<evidence type="ECO:0000256" key="1">
    <source>
        <dbReference type="ARBA" id="ARBA00005454"/>
    </source>
</evidence>
<dbReference type="InterPro" id="IPR009000">
    <property type="entry name" value="Transl_B-barrel_sf"/>
</dbReference>
<evidence type="ECO:0000256" key="8">
    <source>
        <dbReference type="ARBA" id="ARBA00050293"/>
    </source>
</evidence>
<evidence type="ECO:0000256" key="2">
    <source>
        <dbReference type="ARBA" id="ARBA00022475"/>
    </source>
</evidence>
<dbReference type="PRINTS" id="PR00315">
    <property type="entry name" value="ELONGATNFCT"/>
</dbReference>
<dbReference type="Proteomes" id="UP000095713">
    <property type="component" value="Unassembled WGS sequence"/>
</dbReference>
<dbReference type="Gene3D" id="3.30.70.870">
    <property type="entry name" value="Elongation Factor G (Translational Gtpase), domain 3"/>
    <property type="match status" value="1"/>
</dbReference>
<comment type="function">
    <text evidence="9 11">Required for accurate and efficient protein synthesis under certain stress conditions. May act as a fidelity factor of the translation reaction, by catalyzing a one-codon backward translocation of tRNAs on improperly translocated ribosomes. Back-translocation proceeds from a post-translocation (POST) complex to a pre-translocation (PRE) complex, thus giving elongation factor G a second chance to translocate the tRNAs correctly. Binds to ribosomes in a GTP-dependent manner.</text>
</comment>
<dbReference type="CDD" id="cd01890">
    <property type="entry name" value="LepA"/>
    <property type="match status" value="1"/>
</dbReference>
<name>A0A1E5TE85_9FLAO</name>
<dbReference type="SUPFAM" id="SSF52540">
    <property type="entry name" value="P-loop containing nucleoside triphosphate hydrolases"/>
    <property type="match status" value="1"/>
</dbReference>
<keyword evidence="5 11" id="KW-0648">Protein biosynthesis</keyword>
<dbReference type="CDD" id="cd03709">
    <property type="entry name" value="lepA_C"/>
    <property type="match status" value="1"/>
</dbReference>
<dbReference type="PROSITE" id="PS51722">
    <property type="entry name" value="G_TR_2"/>
    <property type="match status" value="1"/>
</dbReference>
<dbReference type="GO" id="GO:0005525">
    <property type="term" value="F:GTP binding"/>
    <property type="evidence" value="ECO:0007669"/>
    <property type="project" value="UniProtKB-UniRule"/>
</dbReference>
<dbReference type="EC" id="3.6.5.n1" evidence="11"/>
<dbReference type="STRING" id="1849968.A8C32_13370"/>
<dbReference type="Gene3D" id="3.40.50.300">
    <property type="entry name" value="P-loop containing nucleotide triphosphate hydrolases"/>
    <property type="match status" value="1"/>
</dbReference>
<evidence type="ECO:0000256" key="11">
    <source>
        <dbReference type="HAMAP-Rule" id="MF_00071"/>
    </source>
</evidence>
<dbReference type="AlphaFoldDB" id="A0A1E5TE85"/>